<reference evidence="3 4" key="1">
    <citation type="journal article" date="2006" name="Science">
        <title>The genome of black cottonwood, Populus trichocarpa (Torr. &amp; Gray).</title>
        <authorList>
            <person name="Tuskan G.A."/>
            <person name="Difazio S."/>
            <person name="Jansson S."/>
            <person name="Bohlmann J."/>
            <person name="Grigoriev I."/>
            <person name="Hellsten U."/>
            <person name="Putnam N."/>
            <person name="Ralph S."/>
            <person name="Rombauts S."/>
            <person name="Salamov A."/>
            <person name="Schein J."/>
            <person name="Sterck L."/>
            <person name="Aerts A."/>
            <person name="Bhalerao R.R."/>
            <person name="Bhalerao R.P."/>
            <person name="Blaudez D."/>
            <person name="Boerjan W."/>
            <person name="Brun A."/>
            <person name="Brunner A."/>
            <person name="Busov V."/>
            <person name="Campbell M."/>
            <person name="Carlson J."/>
            <person name="Chalot M."/>
            <person name="Chapman J."/>
            <person name="Chen G.L."/>
            <person name="Cooper D."/>
            <person name="Coutinho P.M."/>
            <person name="Couturier J."/>
            <person name="Covert S."/>
            <person name="Cronk Q."/>
            <person name="Cunningham R."/>
            <person name="Davis J."/>
            <person name="Degroeve S."/>
            <person name="Dejardin A."/>
            <person name="Depamphilis C."/>
            <person name="Detter J."/>
            <person name="Dirks B."/>
            <person name="Dubchak I."/>
            <person name="Duplessis S."/>
            <person name="Ehlting J."/>
            <person name="Ellis B."/>
            <person name="Gendler K."/>
            <person name="Goodstein D."/>
            <person name="Gribskov M."/>
            <person name="Grimwood J."/>
            <person name="Groover A."/>
            <person name="Gunter L."/>
            <person name="Hamberger B."/>
            <person name="Heinze B."/>
            <person name="Helariutta Y."/>
            <person name="Henrissat B."/>
            <person name="Holligan D."/>
            <person name="Holt R."/>
            <person name="Huang W."/>
            <person name="Islam-Faridi N."/>
            <person name="Jones S."/>
            <person name="Jones-Rhoades M."/>
            <person name="Jorgensen R."/>
            <person name="Joshi C."/>
            <person name="Kangasjarvi J."/>
            <person name="Karlsson J."/>
            <person name="Kelleher C."/>
            <person name="Kirkpatrick R."/>
            <person name="Kirst M."/>
            <person name="Kohler A."/>
            <person name="Kalluri U."/>
            <person name="Larimer F."/>
            <person name="Leebens-Mack J."/>
            <person name="Leple J.C."/>
            <person name="Locascio P."/>
            <person name="Lou Y."/>
            <person name="Lucas S."/>
            <person name="Martin F."/>
            <person name="Montanini B."/>
            <person name="Napoli C."/>
            <person name="Nelson D.R."/>
            <person name="Nelson C."/>
            <person name="Nieminen K."/>
            <person name="Nilsson O."/>
            <person name="Pereda V."/>
            <person name="Peter G."/>
            <person name="Philippe R."/>
            <person name="Pilate G."/>
            <person name="Poliakov A."/>
            <person name="Razumovskaya J."/>
            <person name="Richardson P."/>
            <person name="Rinaldi C."/>
            <person name="Ritland K."/>
            <person name="Rouze P."/>
            <person name="Ryaboy D."/>
            <person name="Schmutz J."/>
            <person name="Schrader J."/>
            <person name="Segerman B."/>
            <person name="Shin H."/>
            <person name="Siddiqui A."/>
            <person name="Sterky F."/>
            <person name="Terry A."/>
            <person name="Tsai C.J."/>
            <person name="Uberbacher E."/>
            <person name="Unneberg P."/>
            <person name="Vahala J."/>
            <person name="Wall K."/>
            <person name="Wessler S."/>
            <person name="Yang G."/>
            <person name="Yin T."/>
            <person name="Douglas C."/>
            <person name="Marra M."/>
            <person name="Sandberg G."/>
            <person name="Van de Peer Y."/>
            <person name="Rokhsar D."/>
        </authorList>
    </citation>
    <scope>NUCLEOTIDE SEQUENCE [LARGE SCALE GENOMIC DNA]</scope>
    <source>
        <strain evidence="4">cv. Nisqually</strain>
    </source>
</reference>
<dbReference type="InterPro" id="IPR015422">
    <property type="entry name" value="PyrdxlP-dep_Trfase_small"/>
</dbReference>
<dbReference type="SMR" id="A0A3N7HWJ2"/>
<dbReference type="AlphaFoldDB" id="A0A3N7HWJ2"/>
<feature type="domain" description="Glycine dehydrogenase C-terminal" evidence="2">
    <location>
        <begin position="1"/>
        <end position="56"/>
    </location>
</feature>
<dbReference type="InterPro" id="IPR015424">
    <property type="entry name" value="PyrdxlP-dep_Trfase"/>
</dbReference>
<dbReference type="GO" id="GO:0006546">
    <property type="term" value="P:glycine catabolic process"/>
    <property type="evidence" value="ECO:0007669"/>
    <property type="project" value="InterPro"/>
</dbReference>
<proteinExistence type="predicted"/>
<gene>
    <name evidence="3" type="ORF">POPTR_018G053720</name>
</gene>
<keyword evidence="1" id="KW-0663">Pyridoxal phosphate</keyword>
<evidence type="ECO:0000313" key="4">
    <source>
        <dbReference type="Proteomes" id="UP000006729"/>
    </source>
</evidence>
<dbReference type="SUPFAM" id="SSF53383">
    <property type="entry name" value="PLP-dependent transferases"/>
    <property type="match status" value="1"/>
</dbReference>
<dbReference type="GO" id="GO:0004375">
    <property type="term" value="F:glycine dehydrogenase (decarboxylating) activity"/>
    <property type="evidence" value="ECO:0007669"/>
    <property type="project" value="InterPro"/>
</dbReference>
<name>A0A3N7HWJ2_POPTR</name>
<dbReference type="InParanoid" id="A0A3N7HWJ2"/>
<organism evidence="3 4">
    <name type="scientific">Populus trichocarpa</name>
    <name type="common">Western balsam poplar</name>
    <name type="synonym">Populus balsamifera subsp. trichocarpa</name>
    <dbReference type="NCBI Taxonomy" id="3694"/>
    <lineage>
        <taxon>Eukaryota</taxon>
        <taxon>Viridiplantae</taxon>
        <taxon>Streptophyta</taxon>
        <taxon>Embryophyta</taxon>
        <taxon>Tracheophyta</taxon>
        <taxon>Spermatophyta</taxon>
        <taxon>Magnoliopsida</taxon>
        <taxon>eudicotyledons</taxon>
        <taxon>Gunneridae</taxon>
        <taxon>Pentapetalae</taxon>
        <taxon>rosids</taxon>
        <taxon>fabids</taxon>
        <taxon>Malpighiales</taxon>
        <taxon>Salicaceae</taxon>
        <taxon>Saliceae</taxon>
        <taxon>Populus</taxon>
    </lineage>
</organism>
<dbReference type="OMA" id="AWERPYG"/>
<dbReference type="PANTHER" id="PTHR11773:SF1">
    <property type="entry name" value="GLYCINE DEHYDROGENASE (DECARBOXYLATING), MITOCHONDRIAL"/>
    <property type="match status" value="1"/>
</dbReference>
<dbReference type="Pfam" id="PF21478">
    <property type="entry name" value="GcvP2_C"/>
    <property type="match status" value="1"/>
</dbReference>
<dbReference type="InterPro" id="IPR020581">
    <property type="entry name" value="GDC_P"/>
</dbReference>
<dbReference type="Proteomes" id="UP000006729">
    <property type="component" value="Chromosome 18"/>
</dbReference>
<dbReference type="Gene3D" id="3.90.1150.10">
    <property type="entry name" value="Aspartate Aminotransferase, domain 1"/>
    <property type="match status" value="1"/>
</dbReference>
<dbReference type="PANTHER" id="PTHR11773">
    <property type="entry name" value="GLYCINE DEHYDROGENASE, DECARBOXYLATING"/>
    <property type="match status" value="1"/>
</dbReference>
<evidence type="ECO:0000259" key="2">
    <source>
        <dbReference type="Pfam" id="PF21478"/>
    </source>
</evidence>
<dbReference type="STRING" id="3694.A0A3N7HWJ2"/>
<evidence type="ECO:0000256" key="1">
    <source>
        <dbReference type="ARBA" id="ARBA00022898"/>
    </source>
</evidence>
<dbReference type="Gramene" id="Potri.018G053720.1.v4.1">
    <property type="protein sequence ID" value="Potri.018G053720.1.v4.1"/>
    <property type="gene ID" value="Potri.018G053720.v4.1"/>
</dbReference>
<protein>
    <recommendedName>
        <fullName evidence="2">Glycine dehydrogenase C-terminal domain-containing protein</fullName>
    </recommendedName>
</protein>
<keyword evidence="4" id="KW-1185">Reference proteome</keyword>
<sequence length="122" mass="13422">MSWPVPGTLMIEPTESESKAELDRFCVALISIREEIAEIEKEKADIHNNVLKGAPHPPSLVMGDAWTKPYSREYAAFSASCLRVAKFWPSSGRVDNVYGDRNLICTLLAVSQVVEEQAAATA</sequence>
<evidence type="ECO:0000313" key="3">
    <source>
        <dbReference type="EMBL" id="RQP02699.1"/>
    </source>
</evidence>
<dbReference type="EMBL" id="CM009307">
    <property type="protein sequence ID" value="RQP02699.1"/>
    <property type="molecule type" value="Genomic_DNA"/>
</dbReference>
<accession>A0A3N7HWJ2</accession>
<dbReference type="InterPro" id="IPR049316">
    <property type="entry name" value="GDC-P_C"/>
</dbReference>